<gene>
    <name evidence="1" type="ORF">EDD66_101351</name>
</gene>
<evidence type="ECO:0008006" key="3">
    <source>
        <dbReference type="Google" id="ProtNLM"/>
    </source>
</evidence>
<proteinExistence type="predicted"/>
<organism evidence="1 2">
    <name type="scientific">Mobilisporobacter senegalensis</name>
    <dbReference type="NCBI Taxonomy" id="1329262"/>
    <lineage>
        <taxon>Bacteria</taxon>
        <taxon>Bacillati</taxon>
        <taxon>Bacillota</taxon>
        <taxon>Clostridia</taxon>
        <taxon>Lachnospirales</taxon>
        <taxon>Lachnospiraceae</taxon>
        <taxon>Mobilisporobacter</taxon>
    </lineage>
</organism>
<dbReference type="OrthoDB" id="2041251at2"/>
<evidence type="ECO:0000313" key="1">
    <source>
        <dbReference type="EMBL" id="ROR31733.1"/>
    </source>
</evidence>
<evidence type="ECO:0000313" key="2">
    <source>
        <dbReference type="Proteomes" id="UP000273083"/>
    </source>
</evidence>
<dbReference type="Proteomes" id="UP000273083">
    <property type="component" value="Unassembled WGS sequence"/>
</dbReference>
<dbReference type="RefSeq" id="WP_123607822.1">
    <property type="nucleotide sequence ID" value="NZ_RJVG01000001.1"/>
</dbReference>
<reference evidence="1 2" key="1">
    <citation type="submission" date="2018-11" db="EMBL/GenBank/DDBJ databases">
        <title>Genomic Encyclopedia of Type Strains, Phase IV (KMG-IV): sequencing the most valuable type-strain genomes for metagenomic binning, comparative biology and taxonomic classification.</title>
        <authorList>
            <person name="Goeker M."/>
        </authorList>
    </citation>
    <scope>NUCLEOTIDE SEQUENCE [LARGE SCALE GENOMIC DNA]</scope>
    <source>
        <strain evidence="1 2">DSM 26537</strain>
    </source>
</reference>
<keyword evidence="2" id="KW-1185">Reference proteome</keyword>
<comment type="caution">
    <text evidence="1">The sequence shown here is derived from an EMBL/GenBank/DDBJ whole genome shotgun (WGS) entry which is preliminary data.</text>
</comment>
<dbReference type="Gene3D" id="2.60.120.380">
    <property type="match status" value="1"/>
</dbReference>
<accession>A0A3N1XYQ1</accession>
<dbReference type="AlphaFoldDB" id="A0A3N1XYQ1"/>
<name>A0A3N1XYQ1_9FIRM</name>
<sequence length="439" mass="49056">MAGKLKFWKKGITILFLCGLMLIAYTINAKASSWDISLTPSYVPDIDNILYPSTSQYYVYDGLQGVGSFTIKQPTIIKAYFNWDATTSNSISGQAWFSRDRVGVDVIGSMKRLSKPGDSILIFLDPGTYYVNHLFSVKNNSDSSFLRVGVALLAEDAKSEESIVASSYTNANRLTLNESRRGFLSTIAPIDYYQFTINSKSEVTIGYNFEQTNDVNVGSGVCTLYDNSNQKITSKNFSTNGSSYNKITQILDKGTYYISLSGTTCATTIEVNGVSYSISVSHYTGWTKKNISVTVSTEFEPYQILYVNQKVGNVKITDATIWNTYINKNCREANNNKFTVTKNGYYTIRIRDKNNNYILKSFYVKNIDKLAPTVTGVANKKTYKTGMVVRFSDKHSGIKRATLNGRNFKSGSKVTKKGTYTLKVYDKAGNVKTVVFYIK</sequence>
<protein>
    <recommendedName>
        <fullName evidence="3">Pre-peptidase</fullName>
    </recommendedName>
</protein>
<dbReference type="SUPFAM" id="SSF89260">
    <property type="entry name" value="Collagen-binding domain"/>
    <property type="match status" value="1"/>
</dbReference>
<dbReference type="EMBL" id="RJVG01000001">
    <property type="protein sequence ID" value="ROR31733.1"/>
    <property type="molecule type" value="Genomic_DNA"/>
</dbReference>